<keyword evidence="11" id="KW-1185">Reference proteome</keyword>
<evidence type="ECO:0000313" key="10">
    <source>
        <dbReference type="EMBL" id="MFC7337979.1"/>
    </source>
</evidence>
<dbReference type="Pfam" id="PF02687">
    <property type="entry name" value="FtsX"/>
    <property type="match status" value="1"/>
</dbReference>
<keyword evidence="3" id="KW-1003">Cell membrane</keyword>
<keyword evidence="5 7" id="KW-1133">Transmembrane helix</keyword>
<evidence type="ECO:0000256" key="7">
    <source>
        <dbReference type="SAM" id="Phobius"/>
    </source>
</evidence>
<feature type="domain" description="ABC3 transporter permease C-terminal" evidence="8">
    <location>
        <begin position="400"/>
        <end position="530"/>
    </location>
</feature>
<protein>
    <submittedName>
        <fullName evidence="10">ABC transporter permease</fullName>
    </submittedName>
</protein>
<comment type="subcellular location">
    <subcellularLocation>
        <location evidence="1">Cell membrane</location>
        <topology evidence="1">Multi-pass membrane protein</topology>
    </subcellularLocation>
</comment>
<dbReference type="InterPro" id="IPR025857">
    <property type="entry name" value="MacB_PCD"/>
</dbReference>
<accession>A0ABW2L6F1</accession>
<comment type="caution">
    <text evidence="10">The sequence shown here is derived from an EMBL/GenBank/DDBJ whole genome shotgun (WGS) entry which is preliminary data.</text>
</comment>
<sequence>MARRSFSMMLAWRYLNPRRAMLSAVALISTTGVAFGVFALVSVMSIYSGLEREVKSRILGFIPHVRLDYAPMVGMRLPVSDWRGTAEAVEKLPGVVDAGAFVQDSLLIDIAGYRTAGTFRGVDSEDPAEVEGISKMLDMEGHPASSSDMGLDDRVVISSKIAKAFGARVGDTVRLLTLRNFEEVERVFKVTEDPPVREKYAEQLATVKEVSQEHWVVNGDKSEYPLEFDEKIYGPLFQIYNEGVREAEQQIIEGALLLLDSRSEDAERNVLVMGREAKEEFFAMLAELETTDVEKMDAEILKGIREVVLPKEAEIIGIYSASQMAMTPDVFMPLHLAQDLAGLGNGVQGVSVRLDDPYQVGPVVDEIQAALPPEWKATTWVSELSDFSALIEQQRVMMYIVLSLIVVVSAFSMTAVMFTVTLQKRREVGVMKALGAAPGQIVRVFAYQGVILGALGAVMGVIGGLLLVRFREGIQTGMRSVGFDPFPADFNGFAVLPAHVNPGEVIAIGVSAFVLCSLAALLPAFFAARSDAAKSLRNL</sequence>
<evidence type="ECO:0000256" key="4">
    <source>
        <dbReference type="ARBA" id="ARBA00022692"/>
    </source>
</evidence>
<dbReference type="InterPro" id="IPR003838">
    <property type="entry name" value="ABC3_permease_C"/>
</dbReference>
<dbReference type="EMBL" id="JBHTBS010000006">
    <property type="protein sequence ID" value="MFC7337979.1"/>
    <property type="molecule type" value="Genomic_DNA"/>
</dbReference>
<evidence type="ECO:0000256" key="5">
    <source>
        <dbReference type="ARBA" id="ARBA00022989"/>
    </source>
</evidence>
<gene>
    <name evidence="10" type="ORF">ACFQY0_12375</name>
</gene>
<dbReference type="RefSeq" id="WP_379712803.1">
    <property type="nucleotide sequence ID" value="NZ_JBHTBS010000006.1"/>
</dbReference>
<evidence type="ECO:0000259" key="9">
    <source>
        <dbReference type="Pfam" id="PF12704"/>
    </source>
</evidence>
<proteinExistence type="inferred from homology"/>
<dbReference type="PANTHER" id="PTHR30489:SF0">
    <property type="entry name" value="LIPOPROTEIN-RELEASING SYSTEM TRANSMEMBRANE PROTEIN LOLE"/>
    <property type="match status" value="1"/>
</dbReference>
<dbReference type="Pfam" id="PF12704">
    <property type="entry name" value="MacB_PCD"/>
    <property type="match status" value="1"/>
</dbReference>
<organism evidence="10 11">
    <name type="scientific">Haloferula chungangensis</name>
    <dbReference type="NCBI Taxonomy" id="1048331"/>
    <lineage>
        <taxon>Bacteria</taxon>
        <taxon>Pseudomonadati</taxon>
        <taxon>Verrucomicrobiota</taxon>
        <taxon>Verrucomicrobiia</taxon>
        <taxon>Verrucomicrobiales</taxon>
        <taxon>Verrucomicrobiaceae</taxon>
        <taxon>Haloferula</taxon>
    </lineage>
</organism>
<dbReference type="PANTHER" id="PTHR30489">
    <property type="entry name" value="LIPOPROTEIN-RELEASING SYSTEM TRANSMEMBRANE PROTEIN LOLE"/>
    <property type="match status" value="1"/>
</dbReference>
<name>A0ABW2L6F1_9BACT</name>
<evidence type="ECO:0000259" key="8">
    <source>
        <dbReference type="Pfam" id="PF02687"/>
    </source>
</evidence>
<reference evidence="11" key="1">
    <citation type="journal article" date="2019" name="Int. J. Syst. Evol. Microbiol.">
        <title>The Global Catalogue of Microorganisms (GCM) 10K type strain sequencing project: providing services to taxonomists for standard genome sequencing and annotation.</title>
        <authorList>
            <consortium name="The Broad Institute Genomics Platform"/>
            <consortium name="The Broad Institute Genome Sequencing Center for Infectious Disease"/>
            <person name="Wu L."/>
            <person name="Ma J."/>
        </authorList>
    </citation>
    <scope>NUCLEOTIDE SEQUENCE [LARGE SCALE GENOMIC DNA]</scope>
    <source>
        <strain evidence="11">CGMCC 4.1467</strain>
    </source>
</reference>
<keyword evidence="6 7" id="KW-0472">Membrane</keyword>
<evidence type="ECO:0000256" key="6">
    <source>
        <dbReference type="ARBA" id="ARBA00023136"/>
    </source>
</evidence>
<evidence type="ECO:0000256" key="3">
    <source>
        <dbReference type="ARBA" id="ARBA00022475"/>
    </source>
</evidence>
<evidence type="ECO:0000256" key="1">
    <source>
        <dbReference type="ARBA" id="ARBA00004651"/>
    </source>
</evidence>
<keyword evidence="4 7" id="KW-0812">Transmembrane</keyword>
<dbReference type="InterPro" id="IPR051447">
    <property type="entry name" value="Lipoprotein-release_system"/>
</dbReference>
<dbReference type="Proteomes" id="UP001596472">
    <property type="component" value="Unassembled WGS sequence"/>
</dbReference>
<evidence type="ECO:0000313" key="11">
    <source>
        <dbReference type="Proteomes" id="UP001596472"/>
    </source>
</evidence>
<comment type="similarity">
    <text evidence="2">Belongs to the ABC-4 integral membrane protein family. LolC/E subfamily.</text>
</comment>
<feature type="domain" description="MacB-like periplasmic core" evidence="9">
    <location>
        <begin position="27"/>
        <end position="176"/>
    </location>
</feature>
<feature type="transmembrane region" description="Helical" evidence="7">
    <location>
        <begin position="396"/>
        <end position="423"/>
    </location>
</feature>
<feature type="transmembrane region" description="Helical" evidence="7">
    <location>
        <begin position="444"/>
        <end position="468"/>
    </location>
</feature>
<feature type="transmembrane region" description="Helical" evidence="7">
    <location>
        <begin position="505"/>
        <end position="528"/>
    </location>
</feature>
<evidence type="ECO:0000256" key="2">
    <source>
        <dbReference type="ARBA" id="ARBA00005236"/>
    </source>
</evidence>